<sequence>MNEFKFCIGSCYSKCDPQALSISIIWKFALTPDQMNQNLHFNKSLFDSNACKSLTNSGQDQLLQTYLPQLTIRNKFYIETQIVCTHTRNKSL</sequence>
<accession>Q9GMK0</accession>
<proteinExistence type="evidence at transcript level"/>
<name>Q9GMK0_MACFA</name>
<protein>
    <submittedName>
        <fullName evidence="1">Uncharacterized protein</fullName>
    </submittedName>
</protein>
<evidence type="ECO:0000313" key="1">
    <source>
        <dbReference type="EMBL" id="BAB12361.1"/>
    </source>
</evidence>
<organism evidence="1">
    <name type="scientific">Macaca fascicularis</name>
    <name type="common">Crab-eating macaque</name>
    <name type="synonym">Cynomolgus monkey</name>
    <dbReference type="NCBI Taxonomy" id="9541"/>
    <lineage>
        <taxon>Eukaryota</taxon>
        <taxon>Metazoa</taxon>
        <taxon>Chordata</taxon>
        <taxon>Craniata</taxon>
        <taxon>Vertebrata</taxon>
        <taxon>Euteleostomi</taxon>
        <taxon>Mammalia</taxon>
        <taxon>Eutheria</taxon>
        <taxon>Euarchontoglires</taxon>
        <taxon>Primates</taxon>
        <taxon>Haplorrhini</taxon>
        <taxon>Catarrhini</taxon>
        <taxon>Cercopithecidae</taxon>
        <taxon>Cercopithecinae</taxon>
        <taxon>Macaca</taxon>
    </lineage>
</organism>
<dbReference type="EMBL" id="AB047950">
    <property type="protein sequence ID" value="BAB12361.1"/>
    <property type="molecule type" value="mRNA"/>
</dbReference>
<dbReference type="AlphaFoldDB" id="Q9GMK0"/>
<reference evidence="1" key="1">
    <citation type="submission" date="2000-08" db="EMBL/GenBank/DDBJ databases">
        <title>Isolation of full-length cDNA clones from macaque brain cDNA libraries.</title>
        <authorList>
            <person name="Osada N."/>
            <person name="Hida M."/>
            <person name="Kusuda J."/>
            <person name="Tanuma R."/>
            <person name="Iseki K."/>
            <person name="Hirai M."/>
            <person name="Terao K."/>
            <person name="Suzuki Y."/>
            <person name="Sugano S."/>
            <person name="Hashimoto K."/>
        </authorList>
    </citation>
    <scope>NUCLEOTIDE SEQUENCE</scope>
    <source>
        <tissue evidence="1">Brain parietal lobe</tissue>
    </source>
</reference>